<proteinExistence type="inferred from homology"/>
<feature type="coiled-coil region" evidence="8">
    <location>
        <begin position="701"/>
        <end position="864"/>
    </location>
</feature>
<dbReference type="InterPro" id="IPR002110">
    <property type="entry name" value="Ankyrin_rpt"/>
</dbReference>
<keyword evidence="2" id="KW-0963">Cytoplasm</keyword>
<feature type="compositionally biased region" description="Basic and acidic residues" evidence="9">
    <location>
        <begin position="1470"/>
        <end position="1493"/>
    </location>
</feature>
<dbReference type="Proteomes" id="UP000241890">
    <property type="component" value="Unassembled WGS sequence"/>
</dbReference>
<dbReference type="PROSITE" id="PS50067">
    <property type="entry name" value="KINESIN_MOTOR_2"/>
    <property type="match status" value="1"/>
</dbReference>
<feature type="repeat" description="ANK" evidence="6">
    <location>
        <begin position="2021"/>
        <end position="2057"/>
    </location>
</feature>
<dbReference type="InParanoid" id="A0A2R5G630"/>
<feature type="region of interest" description="Disordered" evidence="9">
    <location>
        <begin position="1"/>
        <end position="62"/>
    </location>
</feature>
<dbReference type="EMBL" id="BEYU01000021">
    <property type="protein sequence ID" value="GBG26450.1"/>
    <property type="molecule type" value="Genomic_DNA"/>
</dbReference>
<evidence type="ECO:0000313" key="12">
    <source>
        <dbReference type="Proteomes" id="UP000241890"/>
    </source>
</evidence>
<dbReference type="GO" id="GO:0007052">
    <property type="term" value="P:mitotic spindle organization"/>
    <property type="evidence" value="ECO:0007669"/>
    <property type="project" value="TreeGrafter"/>
</dbReference>
<evidence type="ECO:0000256" key="6">
    <source>
        <dbReference type="PROSITE-ProRule" id="PRU00023"/>
    </source>
</evidence>
<dbReference type="InterPro" id="IPR019821">
    <property type="entry name" value="Kinesin_motor_CS"/>
</dbReference>
<evidence type="ECO:0000313" key="11">
    <source>
        <dbReference type="EMBL" id="GBG26450.1"/>
    </source>
</evidence>
<dbReference type="PRINTS" id="PR00380">
    <property type="entry name" value="KINESINHEAVY"/>
</dbReference>
<feature type="coiled-coil region" evidence="8">
    <location>
        <begin position="425"/>
        <end position="667"/>
    </location>
</feature>
<keyword evidence="4 7" id="KW-0067">ATP-binding</keyword>
<accession>A0A2R5G630</accession>
<dbReference type="CDD" id="cd00106">
    <property type="entry name" value="KISc"/>
    <property type="match status" value="1"/>
</dbReference>
<evidence type="ECO:0000256" key="5">
    <source>
        <dbReference type="ARBA" id="ARBA00023054"/>
    </source>
</evidence>
<dbReference type="OrthoDB" id="207020at2759"/>
<reference evidence="11 12" key="1">
    <citation type="submission" date="2017-12" db="EMBL/GenBank/DDBJ databases">
        <title>Sequencing, de novo assembly and annotation of complete genome of a new Thraustochytrid species, strain FCC1311.</title>
        <authorList>
            <person name="Sedici K."/>
            <person name="Godart F."/>
            <person name="Aiese Cigliano R."/>
            <person name="Sanseverino W."/>
            <person name="Barakat M."/>
            <person name="Ortet P."/>
            <person name="Marechal E."/>
            <person name="Cagnac O."/>
            <person name="Amato A."/>
        </authorList>
    </citation>
    <scope>NUCLEOTIDE SEQUENCE [LARGE SCALE GENOMIC DNA]</scope>
</reference>
<comment type="similarity">
    <text evidence="7">Belongs to the TRAFAC class myosin-kinesin ATPase superfamily. Kinesin family.</text>
</comment>
<keyword evidence="12" id="KW-1185">Reference proteome</keyword>
<dbReference type="InterPro" id="IPR027417">
    <property type="entry name" value="P-loop_NTPase"/>
</dbReference>
<dbReference type="SMART" id="SM00129">
    <property type="entry name" value="KISc"/>
    <property type="match status" value="1"/>
</dbReference>
<dbReference type="GO" id="GO:0005524">
    <property type="term" value="F:ATP binding"/>
    <property type="evidence" value="ECO:0007669"/>
    <property type="project" value="UniProtKB-UniRule"/>
</dbReference>
<feature type="compositionally biased region" description="Polar residues" evidence="9">
    <location>
        <begin position="1495"/>
        <end position="1505"/>
    </location>
</feature>
<evidence type="ECO:0000256" key="2">
    <source>
        <dbReference type="ARBA" id="ARBA00022490"/>
    </source>
</evidence>
<evidence type="ECO:0000259" key="10">
    <source>
        <dbReference type="PROSITE" id="PS50067"/>
    </source>
</evidence>
<dbReference type="GO" id="GO:0005737">
    <property type="term" value="C:cytoplasm"/>
    <property type="evidence" value="ECO:0007669"/>
    <property type="project" value="UniProtKB-SubCell"/>
</dbReference>
<feature type="compositionally biased region" description="Low complexity" evidence="9">
    <location>
        <begin position="38"/>
        <end position="52"/>
    </location>
</feature>
<feature type="compositionally biased region" description="Basic and acidic residues" evidence="9">
    <location>
        <begin position="1382"/>
        <end position="1420"/>
    </location>
</feature>
<name>A0A2R5G630_9STRA</name>
<dbReference type="PROSITE" id="PS00411">
    <property type="entry name" value="KINESIN_MOTOR_1"/>
    <property type="match status" value="1"/>
</dbReference>
<keyword evidence="5 8" id="KW-0175">Coiled coil</keyword>
<feature type="binding site" evidence="7">
    <location>
        <begin position="121"/>
        <end position="128"/>
    </location>
    <ligand>
        <name>ATP</name>
        <dbReference type="ChEBI" id="CHEBI:30616"/>
    </ligand>
</feature>
<dbReference type="Gene3D" id="1.25.40.20">
    <property type="entry name" value="Ankyrin repeat-containing domain"/>
    <property type="match status" value="1"/>
</dbReference>
<evidence type="ECO:0000256" key="9">
    <source>
        <dbReference type="SAM" id="MobiDB-lite"/>
    </source>
</evidence>
<feature type="coiled-coil region" evidence="8">
    <location>
        <begin position="957"/>
        <end position="1221"/>
    </location>
</feature>
<comment type="caution">
    <text evidence="11">The sequence shown here is derived from an EMBL/GenBank/DDBJ whole genome shotgun (WGS) entry which is preliminary data.</text>
</comment>
<dbReference type="GO" id="GO:0008017">
    <property type="term" value="F:microtubule binding"/>
    <property type="evidence" value="ECO:0007669"/>
    <property type="project" value="InterPro"/>
</dbReference>
<dbReference type="InterPro" id="IPR027640">
    <property type="entry name" value="Kinesin-like_fam"/>
</dbReference>
<feature type="compositionally biased region" description="Polar residues" evidence="9">
    <location>
        <begin position="1453"/>
        <end position="1469"/>
    </location>
</feature>
<dbReference type="GO" id="GO:0003777">
    <property type="term" value="F:microtubule motor activity"/>
    <property type="evidence" value="ECO:0007669"/>
    <property type="project" value="InterPro"/>
</dbReference>
<keyword evidence="6" id="KW-0040">ANK repeat</keyword>
<protein>
    <submittedName>
        <fullName evidence="11">Kinesin-like protein KIF3A</fullName>
    </submittedName>
</protein>
<feature type="domain" description="Kinesin motor" evidence="10">
    <location>
        <begin position="10"/>
        <end position="409"/>
    </location>
</feature>
<evidence type="ECO:0000256" key="4">
    <source>
        <dbReference type="ARBA" id="ARBA00022840"/>
    </source>
</evidence>
<feature type="region of interest" description="Disordered" evidence="9">
    <location>
        <begin position="1610"/>
        <end position="1633"/>
    </location>
</feature>
<evidence type="ECO:0000256" key="8">
    <source>
        <dbReference type="SAM" id="Coils"/>
    </source>
</evidence>
<dbReference type="InterPro" id="IPR036770">
    <property type="entry name" value="Ankyrin_rpt-contain_sf"/>
</dbReference>
<feature type="compositionally biased region" description="Basic and acidic residues" evidence="9">
    <location>
        <begin position="1428"/>
        <end position="1444"/>
    </location>
</feature>
<dbReference type="GO" id="GO:0007018">
    <property type="term" value="P:microtubule-based movement"/>
    <property type="evidence" value="ECO:0007669"/>
    <property type="project" value="InterPro"/>
</dbReference>
<feature type="region of interest" description="Disordered" evidence="9">
    <location>
        <begin position="1760"/>
        <end position="1780"/>
    </location>
</feature>
<comment type="subcellular location">
    <subcellularLocation>
        <location evidence="1">Cytoplasm</location>
    </subcellularLocation>
</comment>
<keyword evidence="7" id="KW-0505">Motor protein</keyword>
<dbReference type="Pfam" id="PF00225">
    <property type="entry name" value="Kinesin"/>
    <property type="match status" value="1"/>
</dbReference>
<evidence type="ECO:0000256" key="3">
    <source>
        <dbReference type="ARBA" id="ARBA00022741"/>
    </source>
</evidence>
<dbReference type="Gene3D" id="3.40.850.10">
    <property type="entry name" value="Kinesin motor domain"/>
    <property type="match status" value="1"/>
</dbReference>
<feature type="region of interest" description="Disordered" evidence="9">
    <location>
        <begin position="1226"/>
        <end position="1259"/>
    </location>
</feature>
<gene>
    <name evidence="11" type="ORF">FCC1311_026712</name>
</gene>
<dbReference type="GO" id="GO:0051231">
    <property type="term" value="P:spindle elongation"/>
    <property type="evidence" value="ECO:0007669"/>
    <property type="project" value="TreeGrafter"/>
</dbReference>
<dbReference type="SUPFAM" id="SSF52540">
    <property type="entry name" value="P-loop containing nucleoside triphosphate hydrolases"/>
    <property type="match status" value="1"/>
</dbReference>
<dbReference type="InterPro" id="IPR036961">
    <property type="entry name" value="Kinesin_motor_dom_sf"/>
</dbReference>
<dbReference type="GO" id="GO:0005875">
    <property type="term" value="C:microtubule associated complex"/>
    <property type="evidence" value="ECO:0007669"/>
    <property type="project" value="TreeGrafter"/>
</dbReference>
<organism evidence="11 12">
    <name type="scientific">Hondaea fermentalgiana</name>
    <dbReference type="NCBI Taxonomy" id="2315210"/>
    <lineage>
        <taxon>Eukaryota</taxon>
        <taxon>Sar</taxon>
        <taxon>Stramenopiles</taxon>
        <taxon>Bigyra</taxon>
        <taxon>Labyrinthulomycetes</taxon>
        <taxon>Thraustochytrida</taxon>
        <taxon>Thraustochytriidae</taxon>
        <taxon>Hondaea</taxon>
    </lineage>
</organism>
<dbReference type="SUPFAM" id="SSF48403">
    <property type="entry name" value="Ankyrin repeat"/>
    <property type="match status" value="1"/>
</dbReference>
<keyword evidence="3 7" id="KW-0547">Nucleotide-binding</keyword>
<feature type="region of interest" description="Disordered" evidence="9">
    <location>
        <begin position="1382"/>
        <end position="1509"/>
    </location>
</feature>
<dbReference type="PANTHER" id="PTHR47969:SF15">
    <property type="entry name" value="CHROMOSOME-ASSOCIATED KINESIN KIF4A-RELATED"/>
    <property type="match status" value="1"/>
</dbReference>
<evidence type="ECO:0000256" key="7">
    <source>
        <dbReference type="PROSITE-ProRule" id="PRU00283"/>
    </source>
</evidence>
<dbReference type="PROSITE" id="PS50088">
    <property type="entry name" value="ANK_REPEAT"/>
    <property type="match status" value="1"/>
</dbReference>
<feature type="compositionally biased region" description="Basic and acidic residues" evidence="9">
    <location>
        <begin position="17"/>
        <end position="31"/>
    </location>
</feature>
<dbReference type="PANTHER" id="PTHR47969">
    <property type="entry name" value="CHROMOSOME-ASSOCIATED KINESIN KIF4A-RELATED"/>
    <property type="match status" value="1"/>
</dbReference>
<feature type="coiled-coil region" evidence="8">
    <location>
        <begin position="897"/>
        <end position="924"/>
    </location>
</feature>
<evidence type="ECO:0000256" key="1">
    <source>
        <dbReference type="ARBA" id="ARBA00004496"/>
    </source>
</evidence>
<dbReference type="InterPro" id="IPR001752">
    <property type="entry name" value="Kinesin_motor_dom"/>
</dbReference>
<feature type="coiled-coil region" evidence="8">
    <location>
        <begin position="1848"/>
        <end position="1875"/>
    </location>
</feature>
<sequence>MAGGGGGRENIRVVVRIRPDEVRPGSKDVKKARAAKGAATSSSLTSSLASSSQARTEKTGASCVRQVSQASLEVLRGDKPRTFHFDRIFGPETAQEDVYAAVDPLVASTIKGYNATIFAYGSTGSGKTHTISGAPGCEGIIPRAVHRIFALAGELADREADGIVLVQMGYVELYNNQFKDLLYSHAQHGDASSSASTATSAAATSSARSTSHRIELHTTKSGSVFLSGTPSLHTPVTSAQEALRLIQLGSRNRAVGATDCNEHSSRSHAILTFYVESRIPSANGATSVAKLGKLHLVDLAGSERLTLSKAEGQTLTETQNINLSLSTLGDVLSALSRLHSSGSKAGSRRAATAADRACVPYRNSKLTFLLKDSLGGNSKTLMIATIRTPDLYQQQTLMTLMYAERAKKIENRIQLNTDTEGDSKAAALVAEVERLKMQLRKREADFERLSRQTTAGNGGPLDAASERHRMEQLAKLAQENELEKDRLEACLRQVVHNHASTLTVQQEKYSSLQFKLAEYKDVFDKQRVEIETLRESIRELANGATEDEVEEMKAMVEKLARALGAARQEALVQANHVKQLEHQLRAARERVRGQSSQHGAAQLQVDELRDQLKTSRHQYEALKSASVDTLRELERVRRAETAQKLRITALEQKQEQTQIQLQRAEQTAASSASEPCETCVATRSKYDAAIASLHEQIRETLLDKDTQLHELTQEREQLRAQKQELEAQKSSVLTAASEAQALAAEMQSQRDALRSQLQTAQERAQKADALEIRLTNADKEGARFKQNAAAERERREREFNALQHTAKALKSQLAEADARTSSFEEVKSALAKVRAQLTDTKRTVEQKASRLAELDAQLENERDAASKRDRVLHERLDALHKDHTQTMQNEKTLADALEALRQKHTEAVHHAETLERERNSLQAEAQGRSASLAQQLKDADAAQKDLRDQLLTAFDEAAKARHERDTALDRAETLIQQAKQGAQTRTAKALEALQAERDDANSKLQQAGARIDQVELALRKAETDRQEINRAAEERASKLQERLRILAKEKDDALAQVAQLQIASEQQTRTQAELQNKLQHFETQAAHARDREQALERSVEEEAQARKISADELCSAQERTQRLDAQLQDQAKALKDLAAQHASAATERDEALRRLDQGKEELAQLQAQLAGLKEASKKAQTSFARDNADREGVIATLEEELAKAARRNAEQSEALEVLRKSSASLEKHHAEQSEMLASLRKSSTSLAERTSAAEKEASKTREALSASLCETQRELALLQEQSQVSETRAEKLRNELAEAKRVHESLIHERDASRSQVESERAKLNHLRQELAQAQEVAKSQDERVATLSQEVKTQTEALAQANDKLAGLRAELQATIHAREELAEKEKRRQSEAAERAKEAKRSHEETLGRANDDLRVLEEQLAEASDEARTLRGELTRSKDDISSLEGKLAESTSKTSFLEETVNASKRSLEESKEETRAYNRELTRAKAEAESNATSLRQANQELDRHRDAATRASKELESQKDAWVKANEEIAGLKRSVQITQDELAQRDHLIKGLRFELKEAKRAHEQAVAALEIEFSETTRHRDEDLAKSQEELRKVLLAHDLATSKSQQDHREAQYAAEAELSSQRNRVAELEKQKERLGRESASNLAKEVVRLQETSARLTQAQSKLESKNEQVRDLQVRLDRALLTSPGDETIWKQAIDATGANALNGPPTSLMEAAALVNQLLEGRSEVHRRLDELSATCEELRAAAKDRESERVQELSDQSIAASTERESAKREVDSLRGRLKVQNEWVEDLKKQRASLDESLSASSREVERLRAALEDVGHIQQELGCLRAENAGLKAAHTDRLARAEATSSRLEAERRADQARLAQYAKKLEHVRKVQQTWTQDRQRVKRVMAEAMAGMYGSLEGVFDRLSQKKLGTRLARLSGHEHADEGAGLGEYKLGVLQACLRGDIEGLAQALSVGFIRSDFDDNFLPLHRTISGFHFHGSSERAIRALDLLVRKGAPVNARDVAGNTVLHKALQVVPGDSILAVLRALLRLGADVKAVNKLGDTPVHTELRRLRNATPAVVRELVAAGARSGPSQGARSPIKVPAPAVLLEAILREAGRDASRAHLELLEFLRAQNGVW</sequence>